<dbReference type="FunFam" id="3.30.870.10:FF:000020">
    <property type="entry name" value="Tyrosyl-DNA phosphodiesterase 1"/>
    <property type="match status" value="1"/>
</dbReference>
<accession>A0A8C2VT66</accession>
<keyword evidence="13" id="KW-0539">Nucleus</keyword>
<dbReference type="FunFam" id="3.30.870.10:FF:000012">
    <property type="entry name" value="Tyrosyl-DNA phosphodiesterase 1"/>
    <property type="match status" value="1"/>
</dbReference>
<dbReference type="InterPro" id="IPR010347">
    <property type="entry name" value="Tdp1"/>
</dbReference>
<evidence type="ECO:0000256" key="16">
    <source>
        <dbReference type="PIRSR" id="PIRSR610347-1"/>
    </source>
</evidence>
<feature type="active site" description="Proton donor/acceptor" evidence="16">
    <location>
        <position position="492"/>
    </location>
</feature>
<evidence type="ECO:0000256" key="2">
    <source>
        <dbReference type="ARBA" id="ARBA00004496"/>
    </source>
</evidence>
<dbReference type="GO" id="GO:0000012">
    <property type="term" value="P:single strand break repair"/>
    <property type="evidence" value="ECO:0007669"/>
    <property type="project" value="Ensembl"/>
</dbReference>
<feature type="region of interest" description="Disordered" evidence="19">
    <location>
        <begin position="49"/>
        <end position="149"/>
    </location>
</feature>
<keyword evidence="10" id="KW-0378">Hydrolase</keyword>
<gene>
    <name evidence="20" type="primary">TDP1</name>
</gene>
<keyword evidence="11" id="KW-0269">Exonuclease</keyword>
<evidence type="ECO:0000256" key="19">
    <source>
        <dbReference type="SAM" id="MobiDB-lite"/>
    </source>
</evidence>
<keyword evidence="5" id="KW-0963">Cytoplasm</keyword>
<comment type="similarity">
    <text evidence="3">Belongs to the tyrosyl-DNA phosphodiesterase family.</text>
</comment>
<feature type="binding site" evidence="17">
    <location>
        <position position="494"/>
    </location>
    <ligand>
        <name>substrate</name>
    </ligand>
</feature>
<evidence type="ECO:0000256" key="18">
    <source>
        <dbReference type="PIRSR" id="PIRSR610347-3"/>
    </source>
</evidence>
<dbReference type="CDD" id="cd09193">
    <property type="entry name" value="PLDc_mTdp1_1"/>
    <property type="match status" value="1"/>
</dbReference>
<reference evidence="20" key="1">
    <citation type="submission" date="2025-05" db="UniProtKB">
        <authorList>
            <consortium name="Ensembl"/>
        </authorList>
    </citation>
    <scope>IDENTIFICATION</scope>
</reference>
<evidence type="ECO:0000256" key="4">
    <source>
        <dbReference type="ARBA" id="ARBA00011245"/>
    </source>
</evidence>
<dbReference type="AlphaFoldDB" id="A0A8C2VT66"/>
<dbReference type="GO" id="GO:0003697">
    <property type="term" value="F:single-stranded DNA binding"/>
    <property type="evidence" value="ECO:0007669"/>
    <property type="project" value="Ensembl"/>
</dbReference>
<evidence type="ECO:0000256" key="6">
    <source>
        <dbReference type="ARBA" id="ARBA00022553"/>
    </source>
</evidence>
<dbReference type="GO" id="GO:0005654">
    <property type="term" value="C:nucleoplasm"/>
    <property type="evidence" value="ECO:0007669"/>
    <property type="project" value="Ensembl"/>
</dbReference>
<evidence type="ECO:0000256" key="8">
    <source>
        <dbReference type="ARBA" id="ARBA00022737"/>
    </source>
</evidence>
<dbReference type="Gene3D" id="3.30.870.10">
    <property type="entry name" value="Endonuclease Chain A"/>
    <property type="match status" value="2"/>
</dbReference>
<comment type="subunit">
    <text evidence="4">Monomer.</text>
</comment>
<dbReference type="Pfam" id="PF06087">
    <property type="entry name" value="Tyr-DNA_phospho"/>
    <property type="match status" value="1"/>
</dbReference>
<sequence length="607" mass="68565">MSQEGSYGKWTLSSSEESEDEKPEPEKPSTSCVCTEQGAAQELSYTCSEARKAAHKRQISPVKFTYADSVSPAKKQTSSPQDDLGWCLSSSEDELEPETQQTQAERTVVREGKDIPAPKDCAAHRTGDHGPPARHRLKEEKDEYETSGEGQDIWDMLDKGNPFQFYLTRVSGIKLKYNSKALHIKDILSPLFGTLVSSSQFNYCFDVDWLIKQYPPEFRKKPILLVHGDKREAKASLHAQAKPYANVSLCQAKLDIAFGTHHTKMMLLLYEEGLRVVIHTSNIIREDWHQKTQGIWMSPLYPRIDPGNHRSGESKTHFKADLISYLTAYNAPPLKEWIDTIQEHDLSETNVYLIGSTPGRFQGSQKDNWGHFRLRKLLKEHGTCIPKAECWPLVGQFSSIGSLGADESKWLCSEFKESLLTLRPENKTPGKSSVPLHLIYPSVENVRTSLEGYPAGGSLPYSIQTAEKQNWLHSYFHKWSAETSGRSNAMPHIKTYMRPSPDFSRLAWFLVTSANLSKAAWGALEKNGTQLMIRSYELGVLFLPSAFGLDSFKVKQKFFSGSQDPTPAFPVPYDLPPELYGSKDRPWIWNIPYIKAPDTHGNMWVPS</sequence>
<dbReference type="RefSeq" id="XP_005390336.1">
    <property type="nucleotide sequence ID" value="XM_005390279.2"/>
</dbReference>
<evidence type="ECO:0000256" key="3">
    <source>
        <dbReference type="ARBA" id="ARBA00010205"/>
    </source>
</evidence>
<dbReference type="GO" id="GO:0005886">
    <property type="term" value="C:plasma membrane"/>
    <property type="evidence" value="ECO:0007669"/>
    <property type="project" value="Ensembl"/>
</dbReference>
<comment type="subcellular location">
    <subcellularLocation>
        <location evidence="2">Cytoplasm</location>
    </subcellularLocation>
    <subcellularLocation>
        <location evidence="1">Nucleus</location>
    </subcellularLocation>
</comment>
<organism evidence="20 21">
    <name type="scientific">Chinchilla lanigera</name>
    <name type="common">Long-tailed chinchilla</name>
    <name type="synonym">Chinchilla villidera</name>
    <dbReference type="NCBI Taxonomy" id="34839"/>
    <lineage>
        <taxon>Eukaryota</taxon>
        <taxon>Metazoa</taxon>
        <taxon>Chordata</taxon>
        <taxon>Craniata</taxon>
        <taxon>Vertebrata</taxon>
        <taxon>Euteleostomi</taxon>
        <taxon>Mammalia</taxon>
        <taxon>Eutheria</taxon>
        <taxon>Euarchontoglires</taxon>
        <taxon>Glires</taxon>
        <taxon>Rodentia</taxon>
        <taxon>Hystricomorpha</taxon>
        <taxon>Chinchillidae</taxon>
        <taxon>Chinchilla</taxon>
    </lineage>
</organism>
<evidence type="ECO:0000256" key="5">
    <source>
        <dbReference type="ARBA" id="ARBA00022490"/>
    </source>
</evidence>
<feature type="active site" description="Nucleophile" evidence="16">
    <location>
        <position position="262"/>
    </location>
</feature>
<feature type="binding site" evidence="17">
    <location>
        <position position="264"/>
    </location>
    <ligand>
        <name>substrate</name>
    </ligand>
</feature>
<dbReference type="RefSeq" id="XP_005390335.1">
    <property type="nucleotide sequence ID" value="XM_005390278.2"/>
</dbReference>
<evidence type="ECO:0000256" key="15">
    <source>
        <dbReference type="ARBA" id="ARBA00073062"/>
    </source>
</evidence>
<keyword evidence="7" id="KW-0540">Nuclease</keyword>
<evidence type="ECO:0000256" key="12">
    <source>
        <dbReference type="ARBA" id="ARBA00023204"/>
    </source>
</evidence>
<dbReference type="Ensembl" id="ENSCLAT00000018672.1">
    <property type="protein sequence ID" value="ENSCLAP00000018491.1"/>
    <property type="gene ID" value="ENSCLAG00000012684.1"/>
</dbReference>
<evidence type="ECO:0000256" key="7">
    <source>
        <dbReference type="ARBA" id="ARBA00022722"/>
    </source>
</evidence>
<evidence type="ECO:0000256" key="13">
    <source>
        <dbReference type="ARBA" id="ARBA00023242"/>
    </source>
</evidence>
<proteinExistence type="inferred from homology"/>
<dbReference type="GO" id="GO:0004527">
    <property type="term" value="F:exonuclease activity"/>
    <property type="evidence" value="ECO:0007669"/>
    <property type="project" value="UniProtKB-KW"/>
</dbReference>
<feature type="region of interest" description="Disordered" evidence="19">
    <location>
        <begin position="1"/>
        <end position="35"/>
    </location>
</feature>
<evidence type="ECO:0000256" key="11">
    <source>
        <dbReference type="ARBA" id="ARBA00022839"/>
    </source>
</evidence>
<evidence type="ECO:0000256" key="1">
    <source>
        <dbReference type="ARBA" id="ARBA00004123"/>
    </source>
</evidence>
<evidence type="ECO:0000313" key="21">
    <source>
        <dbReference type="Proteomes" id="UP000694398"/>
    </source>
</evidence>
<dbReference type="GO" id="GO:0017005">
    <property type="term" value="F:3'-tyrosyl-DNA phosphodiesterase activity"/>
    <property type="evidence" value="ECO:0007669"/>
    <property type="project" value="Ensembl"/>
</dbReference>
<keyword evidence="21" id="KW-1185">Reference proteome</keyword>
<feature type="site" description="Interaction with DNA" evidence="18">
    <location>
        <position position="517"/>
    </location>
</feature>
<dbReference type="GO" id="GO:0006302">
    <property type="term" value="P:double-strand break repair"/>
    <property type="evidence" value="ECO:0007669"/>
    <property type="project" value="Ensembl"/>
</dbReference>
<evidence type="ECO:0000256" key="9">
    <source>
        <dbReference type="ARBA" id="ARBA00022763"/>
    </source>
</evidence>
<keyword evidence="9" id="KW-0227">DNA damage</keyword>
<dbReference type="Ensembl" id="ENSCLAT00000018671.1">
    <property type="protein sequence ID" value="ENSCLAP00000018490.1"/>
    <property type="gene ID" value="ENSCLAG00000012684.1"/>
</dbReference>
<name>A0A8C2VT66_CHILA</name>
<keyword evidence="12" id="KW-0234">DNA repair</keyword>
<dbReference type="SUPFAM" id="SSF56024">
    <property type="entry name" value="Phospholipase D/nuclease"/>
    <property type="match status" value="2"/>
</dbReference>
<dbReference type="GeneID" id="102011360"/>
<evidence type="ECO:0000256" key="17">
    <source>
        <dbReference type="PIRSR" id="PIRSR610347-2"/>
    </source>
</evidence>
<evidence type="ECO:0000256" key="14">
    <source>
        <dbReference type="ARBA" id="ARBA00054472"/>
    </source>
</evidence>
<keyword evidence="8" id="KW-0677">Repeat</keyword>
<comment type="function">
    <text evidence="14">DNA repair enzyme that can remove a variety of covalent adducts from DNA through hydrolysis of a 3'-phosphodiester bond, giving rise to DNA with a free 3' phosphate. Catalyzes the hydrolysis of dead-end complexes between DNA and the topoisomerase I active site tyrosine residue. Hydrolyzes 3'-phosphoglycolates on protruding 3' ends on DNA double-strand breaks due to DNA damage by radiation and free radicals. Acts on blunt-ended double-strand DNA breaks and on single-stranded DNA. Has low 3'exonuclease activity and can remove a single nucleoside from the 3'end of DNA and RNA molecules with 3'hydroxyl groups. Has no exonuclease activity towards DNA or RNA with a 3'phosphate.</text>
</comment>
<dbReference type="OMA" id="PLIKECW"/>
<dbReference type="PANTHER" id="PTHR12415:SF0">
    <property type="entry name" value="TYROSYL-DNA PHOSPHODIESTERASE 1"/>
    <property type="match status" value="1"/>
</dbReference>
<dbReference type="RefSeq" id="XP_005390333.1">
    <property type="nucleotide sequence ID" value="XM_005390276.2"/>
</dbReference>
<evidence type="ECO:0000313" key="20">
    <source>
        <dbReference type="Ensembl" id="ENSCLAP00000018490.1"/>
    </source>
</evidence>
<protein>
    <recommendedName>
        <fullName evidence="15">Tyrosyl-DNA phosphodiesterase 1</fullName>
    </recommendedName>
</protein>
<dbReference type="RefSeq" id="XP_005390334.1">
    <property type="nucleotide sequence ID" value="XM_005390277.2"/>
</dbReference>
<dbReference type="PANTHER" id="PTHR12415">
    <property type="entry name" value="TYROSYL-DNA PHOSPHODIESTERASE 1"/>
    <property type="match status" value="1"/>
</dbReference>
<dbReference type="GeneTree" id="ENSGT00390000002211"/>
<dbReference type="CTD" id="55775"/>
<feature type="compositionally biased region" description="Basic and acidic residues" evidence="19">
    <location>
        <begin position="107"/>
        <end position="128"/>
    </location>
</feature>
<evidence type="ECO:0000256" key="10">
    <source>
        <dbReference type="ARBA" id="ARBA00022801"/>
    </source>
</evidence>
<dbReference type="OrthoDB" id="47785at2759"/>
<keyword evidence="6" id="KW-0597">Phosphoprotein</keyword>
<dbReference type="Proteomes" id="UP000694398">
    <property type="component" value="Unassembled WGS sequence"/>
</dbReference>
<dbReference type="CDD" id="cd09195">
    <property type="entry name" value="PLDc_mTdp1_2"/>
    <property type="match status" value="1"/>
</dbReference>
<dbReference type="GO" id="GO:0003690">
    <property type="term" value="F:double-stranded DNA binding"/>
    <property type="evidence" value="ECO:0007669"/>
    <property type="project" value="Ensembl"/>
</dbReference>
<dbReference type="GO" id="GO:0005737">
    <property type="term" value="C:cytoplasm"/>
    <property type="evidence" value="ECO:0007669"/>
    <property type="project" value="UniProtKB-SubCell"/>
</dbReference>